<evidence type="ECO:0000313" key="2">
    <source>
        <dbReference type="Proteomes" id="UP001064896"/>
    </source>
</evidence>
<accession>A0ABM7L2A2</accession>
<evidence type="ECO:0000313" key="1">
    <source>
        <dbReference type="EMBL" id="BCD83637.1"/>
    </source>
</evidence>
<sequence>MTGLSESATQRRIDAQACSHPLAHSIDLLKRANRYVGTHSSIGAMELSVLITEFIADYERQEKKS</sequence>
<proteinExistence type="predicted"/>
<gene>
    <name evidence="1" type="ORF">PSm6_00440</name>
</gene>
<protein>
    <submittedName>
        <fullName evidence="1">Uncharacterized protein</fullName>
    </submittedName>
</protein>
<dbReference type="RefSeq" id="WP_265169230.1">
    <property type="nucleotide sequence ID" value="NZ_AP023081.1"/>
</dbReference>
<keyword evidence="2" id="KW-1185">Reference proteome</keyword>
<dbReference type="Proteomes" id="UP001064896">
    <property type="component" value="Chromosome"/>
</dbReference>
<organism evidence="1 2">
    <name type="scientific">Pseudomonas solani</name>
    <dbReference type="NCBI Taxonomy" id="2731552"/>
    <lineage>
        <taxon>Bacteria</taxon>
        <taxon>Pseudomonadati</taxon>
        <taxon>Pseudomonadota</taxon>
        <taxon>Gammaproteobacteria</taxon>
        <taxon>Pseudomonadales</taxon>
        <taxon>Pseudomonadaceae</taxon>
        <taxon>Pseudomonas</taxon>
    </lineage>
</organism>
<name>A0ABM7L2A2_9PSED</name>
<dbReference type="EMBL" id="AP023081">
    <property type="protein sequence ID" value="BCD83637.1"/>
    <property type="molecule type" value="Genomic_DNA"/>
</dbReference>
<reference evidence="1" key="1">
    <citation type="submission" date="2020-05" db="EMBL/GenBank/DDBJ databases">
        <title>Complete genome sequence of Pseudomonas sp. Sm006.</title>
        <authorList>
            <person name="Takeuchi K."/>
            <person name="Someya N."/>
        </authorList>
    </citation>
    <scope>NUCLEOTIDE SEQUENCE</scope>
    <source>
        <strain evidence="1">Sm006</strain>
    </source>
</reference>